<dbReference type="SMART" id="SM00450">
    <property type="entry name" value="RHOD"/>
    <property type="match status" value="1"/>
</dbReference>
<dbReference type="InterPro" id="IPR036873">
    <property type="entry name" value="Rhodanese-like_dom_sf"/>
</dbReference>
<dbReference type="Pfam" id="PF00581">
    <property type="entry name" value="Rhodanese"/>
    <property type="match status" value="1"/>
</dbReference>
<dbReference type="InterPro" id="IPR001763">
    <property type="entry name" value="Rhodanese-like_dom"/>
</dbReference>
<dbReference type="PANTHER" id="PTHR34209:SF1">
    <property type="entry name" value="CALCIUM SENSING RECEPTOR, CHLOROPLASTIC"/>
    <property type="match status" value="1"/>
</dbReference>
<protein>
    <submittedName>
        <fullName evidence="2">Rhodanese-like domain-containing protein</fullName>
    </submittedName>
</protein>
<dbReference type="OrthoDB" id="9815890at2"/>
<gene>
    <name evidence="2" type="ORF">ET471_04020</name>
</gene>
<dbReference type="PROSITE" id="PS50206">
    <property type="entry name" value="RHODANESE_3"/>
    <property type="match status" value="1"/>
</dbReference>
<dbReference type="Gene3D" id="3.40.250.10">
    <property type="entry name" value="Rhodanese-like domain"/>
    <property type="match status" value="1"/>
</dbReference>
<dbReference type="EMBL" id="CP035493">
    <property type="protein sequence ID" value="QAY69307.1"/>
    <property type="molecule type" value="Genomic_DNA"/>
</dbReference>
<feature type="domain" description="Rhodanese" evidence="1">
    <location>
        <begin position="27"/>
        <end position="136"/>
    </location>
</feature>
<accession>A0A4P6F7S5</accession>
<dbReference type="PANTHER" id="PTHR34209">
    <property type="entry name" value="RHODANESE/CELL CYCLE CONTROL PHOSPHATASE SUPERFAMILY PROTEIN"/>
    <property type="match status" value="1"/>
</dbReference>
<organism evidence="2 3">
    <name type="scientific">Xylanimonas protaetiae</name>
    <dbReference type="NCBI Taxonomy" id="2509457"/>
    <lineage>
        <taxon>Bacteria</taxon>
        <taxon>Bacillati</taxon>
        <taxon>Actinomycetota</taxon>
        <taxon>Actinomycetes</taxon>
        <taxon>Micrococcales</taxon>
        <taxon>Promicromonosporaceae</taxon>
        <taxon>Xylanimonas</taxon>
    </lineage>
</organism>
<reference evidence="2 3" key="1">
    <citation type="submission" date="2019-01" db="EMBL/GenBank/DDBJ databases">
        <title>Genome sequencing of strain FW10M-9.</title>
        <authorList>
            <person name="Heo J."/>
            <person name="Kim S.-J."/>
            <person name="Kim J.-S."/>
            <person name="Hong S.-B."/>
            <person name="Kwon S.-W."/>
        </authorList>
    </citation>
    <scope>NUCLEOTIDE SEQUENCE [LARGE SCALE GENOMIC DNA]</scope>
    <source>
        <strain evidence="2 3">FW10M-9</strain>
    </source>
</reference>
<name>A0A4P6F7S5_9MICO</name>
<dbReference type="AlphaFoldDB" id="A0A4P6F7S5"/>
<dbReference type="GO" id="GO:0071277">
    <property type="term" value="P:cellular response to calcium ion"/>
    <property type="evidence" value="ECO:0007669"/>
    <property type="project" value="InterPro"/>
</dbReference>
<dbReference type="KEGG" id="xya:ET471_04020"/>
<dbReference type="InterPro" id="IPR044690">
    <property type="entry name" value="CAS_plant"/>
</dbReference>
<dbReference type="SUPFAM" id="SSF52821">
    <property type="entry name" value="Rhodanese/Cell cycle control phosphatase"/>
    <property type="match status" value="1"/>
</dbReference>
<sequence>MSAITAVPAEGYAGDLTPEQTWELLTTDPNVVLVDVRTQAEWEQIGVPDVASTGKQAVFTQWVLNNGTPNPAFLADLKAGLAAAGAGDDASLVFLCRSGQRSVAAARVATAAGLAPSYNVLQGFEGAPGLSGVRDVEGWKVARLPWRTSYTDGAPAGDAR</sequence>
<evidence type="ECO:0000313" key="3">
    <source>
        <dbReference type="Proteomes" id="UP000292118"/>
    </source>
</evidence>
<evidence type="ECO:0000259" key="1">
    <source>
        <dbReference type="PROSITE" id="PS50206"/>
    </source>
</evidence>
<dbReference type="Proteomes" id="UP000292118">
    <property type="component" value="Chromosome"/>
</dbReference>
<proteinExistence type="predicted"/>
<evidence type="ECO:0000313" key="2">
    <source>
        <dbReference type="EMBL" id="QAY69307.1"/>
    </source>
</evidence>
<keyword evidence="3" id="KW-1185">Reference proteome</keyword>
<dbReference type="GO" id="GO:0090333">
    <property type="term" value="P:regulation of stomatal closure"/>
    <property type="evidence" value="ECO:0007669"/>
    <property type="project" value="InterPro"/>
</dbReference>
<dbReference type="RefSeq" id="WP_129186707.1">
    <property type="nucleotide sequence ID" value="NZ_CP035493.1"/>
</dbReference>